<evidence type="ECO:0000313" key="2">
    <source>
        <dbReference type="EMBL" id="KAF3833272.1"/>
    </source>
</evidence>
<proteinExistence type="predicted"/>
<feature type="region of interest" description="Disordered" evidence="1">
    <location>
        <begin position="34"/>
        <end position="82"/>
    </location>
</feature>
<keyword evidence="3" id="KW-1185">Reference proteome</keyword>
<evidence type="ECO:0000256" key="1">
    <source>
        <dbReference type="SAM" id="MobiDB-lite"/>
    </source>
</evidence>
<dbReference type="EMBL" id="JAAKFY010000027">
    <property type="protein sequence ID" value="KAF3833272.1"/>
    <property type="molecule type" value="Genomic_DNA"/>
</dbReference>
<protein>
    <recommendedName>
        <fullName evidence="4">HECT domain-containing protein</fullName>
    </recommendedName>
</protein>
<reference evidence="2 3" key="1">
    <citation type="submission" date="2020-03" db="EMBL/GenBank/DDBJ databases">
        <title>Dissostichus mawsoni Genome sequencing and assembly.</title>
        <authorList>
            <person name="Park H."/>
        </authorList>
    </citation>
    <scope>NUCLEOTIDE SEQUENCE [LARGE SCALE GENOMIC DNA]</scope>
    <source>
        <strain evidence="2">DM0001</strain>
        <tissue evidence="2">Muscle</tissue>
    </source>
</reference>
<feature type="compositionally biased region" description="Polar residues" evidence="1">
    <location>
        <begin position="40"/>
        <end position="56"/>
    </location>
</feature>
<feature type="compositionally biased region" description="Low complexity" evidence="1">
    <location>
        <begin position="66"/>
        <end position="76"/>
    </location>
</feature>
<organism evidence="2 3">
    <name type="scientific">Dissostichus mawsoni</name>
    <name type="common">Antarctic cod</name>
    <dbReference type="NCBI Taxonomy" id="36200"/>
    <lineage>
        <taxon>Eukaryota</taxon>
        <taxon>Metazoa</taxon>
        <taxon>Chordata</taxon>
        <taxon>Craniata</taxon>
        <taxon>Vertebrata</taxon>
        <taxon>Euteleostomi</taxon>
        <taxon>Actinopterygii</taxon>
        <taxon>Neopterygii</taxon>
        <taxon>Teleostei</taxon>
        <taxon>Neoteleostei</taxon>
        <taxon>Acanthomorphata</taxon>
        <taxon>Eupercaria</taxon>
        <taxon>Perciformes</taxon>
        <taxon>Notothenioidei</taxon>
        <taxon>Nototheniidae</taxon>
        <taxon>Dissostichus</taxon>
    </lineage>
</organism>
<evidence type="ECO:0008006" key="4">
    <source>
        <dbReference type="Google" id="ProtNLM"/>
    </source>
</evidence>
<dbReference type="Proteomes" id="UP000518266">
    <property type="component" value="Unassembled WGS sequence"/>
</dbReference>
<dbReference type="AlphaFoldDB" id="A0A7J5X8G2"/>
<evidence type="ECO:0000313" key="3">
    <source>
        <dbReference type="Proteomes" id="UP000518266"/>
    </source>
</evidence>
<comment type="caution">
    <text evidence="2">The sequence shown here is derived from an EMBL/GenBank/DDBJ whole genome shotgun (WGS) entry which is preliminary data.</text>
</comment>
<gene>
    <name evidence="2" type="ORF">F7725_026937</name>
</gene>
<name>A0A7J5X8G2_DISMA</name>
<dbReference type="OrthoDB" id="8940977at2759"/>
<accession>A0A7J5X8G2</accession>
<sequence>MEEPEANSSGTQENNSLIERAVRSFVDILSNAQPKMEVSSLPQAHQRSAITTTRGDMQSPPPDNSPSPATSPTASSLKCTEGNAKITRVLTEEYPKMKNLTGGGSGQRTISVVAQGSEGYTAKMLKSNTINGKHPLYIVPLQEKFDTTPLPPDAAELCKMPKSQCKSCGKTLPLQLLVIHIETCGHNSSRKVRWRNNMKLMLKIKSSVPVQFVVTSILQISCPIMPVHVVKAWKTILCPQAAATLFKRHLLWKNEVEPPIRASVDIREDQESQSREILAFYKSPQADWARPLRCTLQGVSNITLLFEGEQDHLLPATSQILVESNLFVVAGRMIGHCFLHGGPGLHGVSEAIIHMLLHGDVDTATTYLADLDGDELLSDQQTNKINNLAFSWDLPAIKPANRRWLFQQLMQHAIKQIRKGLKDTKVWTLLKEKPETARIVFPRQANAFPTAQAILSLIVWPRDDSDDDEDEDDSYPRSIQDQTAGFLRKFIETGNLSIPTRTADKVLGRVGNPYRHLEGPSCEGAYLKSSTCFGTLHVPGHFQNYEDFSKHVESCIATYVTGFGLV</sequence>